<accession>A0A6C0C3Z8</accession>
<name>A0A6C0C3Z8_9ZZZZ</name>
<dbReference type="AlphaFoldDB" id="A0A6C0C3Z8"/>
<evidence type="ECO:0000313" key="1">
    <source>
        <dbReference type="EMBL" id="QHS99425.1"/>
    </source>
</evidence>
<protein>
    <submittedName>
        <fullName evidence="1">Uncharacterized protein</fullName>
    </submittedName>
</protein>
<sequence length="193" mass="21252">MATISNYMFNNLSRIGDDQCGISGRDAQNNDFGTYTTTNYFSNWCGMKKPIEFATSQPDVFFNGGYGPCGAGGCNVNSDSKLKIGSIQTHPKCRISLYQRPFATVPFLGRGPPRPVMESRIQQGSYSAETKSCKTITEKSFQNYTTTPLVPTLQATIQNPANLVEGVAANGWIRGGLPSREITRDQDYISRHK</sequence>
<reference evidence="1" key="1">
    <citation type="journal article" date="2020" name="Nature">
        <title>Giant virus diversity and host interactions through global metagenomics.</title>
        <authorList>
            <person name="Schulz F."/>
            <person name="Roux S."/>
            <person name="Paez-Espino D."/>
            <person name="Jungbluth S."/>
            <person name="Walsh D.A."/>
            <person name="Denef V.J."/>
            <person name="McMahon K.D."/>
            <person name="Konstantinidis K.T."/>
            <person name="Eloe-Fadrosh E.A."/>
            <person name="Kyrpides N.C."/>
            <person name="Woyke T."/>
        </authorList>
    </citation>
    <scope>NUCLEOTIDE SEQUENCE</scope>
    <source>
        <strain evidence="1">GVMAG-M-3300020185-33</strain>
    </source>
</reference>
<organism evidence="1">
    <name type="scientific">viral metagenome</name>
    <dbReference type="NCBI Taxonomy" id="1070528"/>
    <lineage>
        <taxon>unclassified sequences</taxon>
        <taxon>metagenomes</taxon>
        <taxon>organismal metagenomes</taxon>
    </lineage>
</organism>
<dbReference type="EMBL" id="MN739343">
    <property type="protein sequence ID" value="QHS99425.1"/>
    <property type="molecule type" value="Genomic_DNA"/>
</dbReference>
<proteinExistence type="predicted"/>